<dbReference type="EMBL" id="LR796697">
    <property type="protein sequence ID" value="CAB4160195.1"/>
    <property type="molecule type" value="Genomic_DNA"/>
</dbReference>
<accession>A0A6J5NSW3</accession>
<protein>
    <submittedName>
        <fullName evidence="1">Uncharacterized protein</fullName>
    </submittedName>
</protein>
<reference evidence="1" key="1">
    <citation type="submission" date="2020-04" db="EMBL/GenBank/DDBJ databases">
        <authorList>
            <person name="Chiriac C."/>
            <person name="Salcher M."/>
            <person name="Ghai R."/>
            <person name="Kavagutti S V."/>
        </authorList>
    </citation>
    <scope>NUCLEOTIDE SEQUENCE</scope>
</reference>
<sequence length="121" mass="13858">MTPEQFAYWLQGFMEMADPKELNATQTQQIKDHLKLVFDKKTPEVSLPMIQRDDPFRITPYTITCDDNNNFPDPMTTPVCSGTTITTTSLDPDIHKAMDGFAKESKTESKRNRFHGLNLKC</sequence>
<name>A0A6J5NSW3_9CAUD</name>
<proteinExistence type="predicted"/>
<evidence type="ECO:0000313" key="1">
    <source>
        <dbReference type="EMBL" id="CAB4160195.1"/>
    </source>
</evidence>
<gene>
    <name evidence="1" type="ORF">UFOVP723_97</name>
</gene>
<organism evidence="1">
    <name type="scientific">uncultured Caudovirales phage</name>
    <dbReference type="NCBI Taxonomy" id="2100421"/>
    <lineage>
        <taxon>Viruses</taxon>
        <taxon>Duplodnaviria</taxon>
        <taxon>Heunggongvirae</taxon>
        <taxon>Uroviricota</taxon>
        <taxon>Caudoviricetes</taxon>
        <taxon>Peduoviridae</taxon>
        <taxon>Maltschvirus</taxon>
        <taxon>Maltschvirus maltsch</taxon>
    </lineage>
</organism>